<dbReference type="GO" id="GO:0005929">
    <property type="term" value="C:cilium"/>
    <property type="evidence" value="ECO:0007669"/>
    <property type="project" value="UniProtKB-ARBA"/>
</dbReference>
<evidence type="ECO:0000259" key="10">
    <source>
        <dbReference type="PROSITE" id="PS50095"/>
    </source>
</evidence>
<evidence type="ECO:0000256" key="1">
    <source>
        <dbReference type="ARBA" id="ARBA00004141"/>
    </source>
</evidence>
<reference evidence="12 13" key="1">
    <citation type="journal article" date="2022" name="Nat. Ecol. Evol.">
        <title>A masculinizing supergene underlies an exaggerated male reproductive morph in a spider.</title>
        <authorList>
            <person name="Hendrickx F."/>
            <person name="De Corte Z."/>
            <person name="Sonet G."/>
            <person name="Van Belleghem S.M."/>
            <person name="Kostlbacher S."/>
            <person name="Vangestel C."/>
        </authorList>
    </citation>
    <scope>NUCLEOTIDE SEQUENCE [LARGE SCALE GENOMIC DNA]</scope>
    <source>
        <strain evidence="12">W744_W776</strain>
    </source>
</reference>
<dbReference type="Gene3D" id="2.60.60.20">
    <property type="entry name" value="PLAT/LH2 domain"/>
    <property type="match status" value="1"/>
</dbReference>
<dbReference type="InterPro" id="IPR022409">
    <property type="entry name" value="PKD/Chitinase_dom"/>
</dbReference>
<feature type="transmembrane region" description="Helical" evidence="8">
    <location>
        <begin position="2637"/>
        <end position="2655"/>
    </location>
</feature>
<feature type="region of interest" description="Disordered" evidence="7">
    <location>
        <begin position="3545"/>
        <end position="3567"/>
    </location>
</feature>
<keyword evidence="5 8" id="KW-0472">Membrane</keyword>
<dbReference type="PROSITE" id="PS50093">
    <property type="entry name" value="PKD"/>
    <property type="match status" value="5"/>
</dbReference>
<dbReference type="SUPFAM" id="SSF49299">
    <property type="entry name" value="PKD domain"/>
    <property type="match status" value="5"/>
</dbReference>
<keyword evidence="3" id="KW-0677">Repeat</keyword>
<keyword evidence="2 8" id="KW-0812">Transmembrane</keyword>
<dbReference type="InterPro" id="IPR002859">
    <property type="entry name" value="PKD/REJ-like"/>
</dbReference>
<proteinExistence type="predicted"/>
<dbReference type="GO" id="GO:0005261">
    <property type="term" value="F:monoatomic cation channel activity"/>
    <property type="evidence" value="ECO:0007669"/>
    <property type="project" value="TreeGrafter"/>
</dbReference>
<feature type="region of interest" description="Disordered" evidence="7">
    <location>
        <begin position="3473"/>
        <end position="3495"/>
    </location>
</feature>
<dbReference type="InterPro" id="IPR035986">
    <property type="entry name" value="PKD_dom_sf"/>
</dbReference>
<keyword evidence="4 8" id="KW-1133">Transmembrane helix</keyword>
<evidence type="ECO:0000313" key="13">
    <source>
        <dbReference type="Proteomes" id="UP000827092"/>
    </source>
</evidence>
<dbReference type="InterPro" id="IPR000601">
    <property type="entry name" value="PKD_dom"/>
</dbReference>
<feature type="transmembrane region" description="Helical" evidence="8">
    <location>
        <begin position="3038"/>
        <end position="3060"/>
    </location>
</feature>
<dbReference type="PANTHER" id="PTHR46730:SF1">
    <property type="entry name" value="PLAT DOMAIN-CONTAINING PROTEIN"/>
    <property type="match status" value="1"/>
</dbReference>
<feature type="compositionally biased region" description="Low complexity" evidence="7">
    <location>
        <begin position="1606"/>
        <end position="1615"/>
    </location>
</feature>
<dbReference type="SUPFAM" id="SSF49723">
    <property type="entry name" value="Lipase/lipooxygenase domain (PLAT/LH2 domain)"/>
    <property type="match status" value="1"/>
</dbReference>
<evidence type="ECO:0000256" key="5">
    <source>
        <dbReference type="ARBA" id="ARBA00023136"/>
    </source>
</evidence>
<dbReference type="EMBL" id="JAFNEN010000722">
    <property type="protein sequence ID" value="KAG8178039.1"/>
    <property type="molecule type" value="Genomic_DNA"/>
</dbReference>
<dbReference type="Pfam" id="PF00801">
    <property type="entry name" value="PKD"/>
    <property type="match status" value="3"/>
</dbReference>
<accession>A0AAV6U282</accession>
<keyword evidence="13" id="KW-1185">Reference proteome</keyword>
<dbReference type="Gene3D" id="2.60.40.10">
    <property type="entry name" value="Immunoglobulins"/>
    <property type="match status" value="3"/>
</dbReference>
<dbReference type="Proteomes" id="UP000827092">
    <property type="component" value="Unassembled WGS sequence"/>
</dbReference>
<feature type="transmembrane region" description="Helical" evidence="8">
    <location>
        <begin position="2909"/>
        <end position="2928"/>
    </location>
</feature>
<dbReference type="GO" id="GO:0005886">
    <property type="term" value="C:plasma membrane"/>
    <property type="evidence" value="ECO:0007669"/>
    <property type="project" value="TreeGrafter"/>
</dbReference>
<evidence type="ECO:0000256" key="4">
    <source>
        <dbReference type="ARBA" id="ARBA00022989"/>
    </source>
</evidence>
<feature type="transmembrane region" description="Helical" evidence="8">
    <location>
        <begin position="3249"/>
        <end position="3272"/>
    </location>
</feature>
<feature type="domain" description="PKD" evidence="9">
    <location>
        <begin position="961"/>
        <end position="1018"/>
    </location>
</feature>
<evidence type="ECO:0000256" key="2">
    <source>
        <dbReference type="ARBA" id="ARBA00022692"/>
    </source>
</evidence>
<feature type="domain" description="Bro-N" evidence="11">
    <location>
        <begin position="118"/>
        <end position="229"/>
    </location>
</feature>
<dbReference type="InterPro" id="IPR013783">
    <property type="entry name" value="Ig-like_fold"/>
</dbReference>
<dbReference type="SMART" id="SM00089">
    <property type="entry name" value="PKD"/>
    <property type="match status" value="6"/>
</dbReference>
<sequence>VHTFQRGVHEITLTVSSAFGKPQKSLLLVALNETTFVLQTKTPFKPIVGSQEKHVISLTINNEKKLEAELICNEDSTLFVTKQQKLFYEISNSSLVRNFNHSCQLAILGENEIYFEDILIYRDYLNFENLDIAKKSEVKTNETFYSYLDILPDLSLTSTNATWTILNVKKNTKCNINYGSKQTFVINEPGLYVVKATVSNPVAETDVTVQDPISGWTVKPTKPTIFTQPNRQISFISRFKTGTNIECIWTISCHFLKPKKHYSYQATNCRLKPTFKFPGHCTITLTTKNKVSFIRFPKSWNVFIEHPIRHLEIFMPKFAKPGSSIAVEVFIPNIHHDVTNVKISNEDAFYNAKASVRGSMIVYKSKVDLPKKIGLQCLRIRAHNNVSQVVERRHVMIVAEVGQIEIQSAGCLCVGKPAVFLVQIDGKIPAENKHYLYKWKFEINHVTSTAFTSVPIAQSGVLTQSGNLTVTAFVSNLVSEKKASLSVQVPENIIHTCLQHNLASELGSTLNISVLGLPDSCKNKNVSLNLLVKKNRYSFHFKPQKIKDAPDEARWRYVPQSPGFHSIMAQVSLEEDPNFISTNLYFHSGFNVEQRISSVELSGPRNLPITGISQYHEWRAKVTPSSSGCIFIWSLPDLESISTHDKLTTNHIPSPGTHQLRVRVRNSLGHLDASMVVQVALALALLNYTFSTFFVGHTGTLNITFNQDVAQGDIFVDFGDGVAVSWKQHPSVFKFYENKDGNGTSTVEVSHTYHTGGLHTVHFNASNSISRIERWTAVLVATPISGVKLELLTRQIVPLFEEVLVQCSVEDGGTGVGFEWDFGDGTDGQYTTVNSTNNSSLANHSYGVADTYNVTVRICNDYESITSHLNVSIRAVEPIEKLHLRPRMEQYAAPLMDRISTAPLLDKKSASPFLDKKYTDPVSDEKSSAPLLNKKSIASLDSSNGSYATESIAFEAWVWRGSDINFVFDFGDGHTAVVPSELNVWSLPCATVKHTYFYEGAYQVSVTATNPLDSVNQTLPQPFFVQFPPENLVLDRQYYIIQYKMNLSVHAAITRGTDVSYNWMLGNEQLPDTGSSVFLPILEPGIHIVSVEAYNKVTDFGYKSIRRPMASSKIYVQETLQEIYLCLVYDAKKNCHYNEVELPLDTEFKFVAEVLPASERSLRFTWQLGIPDLRRSNTPVMQYQYQNPGRYMINVTAQNHISSVSSQPLVLHLIQKIANLTSIHCQGPNLVNQLITFRALYWFGTNLTFQWEFGDGSPILTTNSSSVQHTYTEVGEYWISVNVWNKFSLSNLTTNMFFLHRLCQKPEIVFLFEKNIIYSYVDDILIEAEILTNCETSNVKYTWTVENMDTGSVMAFDTALVLNQRFFIIPKSYLWAGLYNISLKVEMIGFIVHSESSATIRIRSPDFTTYIKGGYLRSMGRNDTIKLEAGLLHIQDQQFPNNYSWSCSPFIKKHLSCFHDSIPRAFLSTDIDSFYLTALYFNPHLTSVVINMTIIDEELTSHTSSQVIEFQHAQHVLLIDLECNSCHYREENQDVNIQVKATCQNCFGRNVEYEWKIWMIEEGRHRMHFSNYECVQADGSTFFIVAPNSTLDLPSINNTHTSFSSDLDRSLYSSSNQPTNEELPPFPDLPGFPEDFNERNVSTQRRFTRDLPEEEYEDEELPNFFPDQQYPFEEEAHYDENSTLFNISYPDFLPFPHHDLILEDPDYPLPEEGLPGESGSAVARDQSAQRFKVYISENEDDIEEGAGNPRIDGNNVYVHSTNQLGDPVRDGTMKQRPSVPHILNRPRVALNLDNSNSTTGFKSEYLILKPGVLRAGNSYFVEVNVRDADTTLKGTAMEFLKVNTGPINGRCTLMPVKGHSLNFNFRLHCLEWKSENQPLYYELRYSLTKDEKGHLIYFGLNRNAKFVLPSGYKSDTSNVYLNVIITDNLGSSTKVCSLIREVEPLPMNCTLLQFVYNETFHSDSQLARYFNEKQNQALFHRIHILSVSLNNYFSAKGTSNKDKIFKEQIRFRFLEVIESVKVISRAEAVQALSCLRGIIAQSSETTTFDLQKVYNIYLKISNLRSRLNGYRYEELQHEFLALLSRLVYSAHSTHLHNKELIRLGKDHFIMEIKEILRKRLKIEEPIAVEVPHTFTRAVYISSLKQSHKSQFLHLRNSQVQILDQFKMISRNLKKRTKRCTETDCDNCTALIAQEFDYVSIPHYMNDMKHFPSKKTSISLTFLDCNSLENLPKEKSINFTVKFGRNKDHQSIEQKIMKKNFAYIHQINMTEEDVDNSLIFQIILKNQMNVSENVYQGEVMLRHSSWPTPKKFDWKAKFRMDVQESSFFLHRDYFKVPGMYYFVLWIISDDDRVDSTDIIGGYNTFIWKDVCLGKVRGMWSPEVCRSLQASDSSWTDCNCIAQEITAYSISVPYTTITMPAKDLMDPYFNVLPLATFILISIAYFLLLILNSRRDGMCSLSDSPLPLRDNNPMHKQLYVICVKTGMYFSSGTTASVFVVLHGTKGMTETRQLIDAKAEKFPFQKGSVDFFLLRTEENLGPLIKLEIWHNNFGASPAWYLKDITVKDMKTDSSYKFNCFNWISAEKADGQIERELPVCDTAPPFASILLDNFVTYVHDYNMWNALVCGSPASFFTGVQRLACCLGFYLNCAFLSFTLQEVFGKPTKDYTLPHISTTSLQTSFLISAIATAPQILLTILFRYSRAPKPTVSPKFSQLFGSMSLQHLYCWFRHKRSNTSLSGSTSSMEGSDSLYSSFEESSVMSIPELMGDSFTTEEKEEFLTSASSASINDPVSPLQNTLSTWQAFENWVRKKHDSITRPDGERRQMSIENMRMPTEKSDSVLIREEIELEELQYYDADVNSNQNESQPNDQDLNDDDIRQGMILNRNDDLQYSTNLSSVSDNCFHVPFLKPFFYYLAWFLAITNLVISSIYNFMKVFSFSPLECTLWLKHSFLAVFCSLLLITPFMALLFSILITIWTHFQRKPPKPISSTDLYAAETVISEIGRLDATYRRIEYLKKYLRPPKEQVLEQFRRFIMKENRVFSFQSYFWGYFLMLALLMALSLPQDTNCRYLQRTSINNAFFRTNDPSKWSKSLHPTTELRDWFETDFMDALYGGREDATENSEYGLLLSTGCIRIQKPAIRLFKVPHCSQSALSKTCVTSNHSSSASVVGYEQRKLYGHYGSYYYEDKFVLLSNEEHEAEEQVEMFAIDLLDLKFSAVSVELLLFNPSSSTLFSVNFLFERLKRILNRIIGSIKVVLSTFVIFIIFVFICSMMTKHVDVPHKLSHPLFICVKAMQSMLKNYGKPEIVNNDHNIIKLLSTFILILIITFHVFLLAFLRSILIKSRSRKLNPNKKFNFKDTKKVIKRKLTQYINKEQPKIVNNEDYPLPIEFLLTELEQLTDTLLTKADNLFLEQSEEHMDDTVCSLSSEDYPNYQILEKDEPEMSINVDHFQNWNLALDSITQDLASQVAERLNATMPRQNRPKTSLFQPSSLNTSLGSQRKFMNNRNVSLSSSLSHKIRKTYPLCQVDSGSSLSSEDDTVGGVALRKTKSRGKGKNDDLNLTELDDSFL</sequence>
<feature type="transmembrane region" description="Helical" evidence="8">
    <location>
        <begin position="3220"/>
        <end position="3237"/>
    </location>
</feature>
<feature type="domain" description="PKD" evidence="9">
    <location>
        <begin position="1164"/>
        <end position="1206"/>
    </location>
</feature>
<dbReference type="SMART" id="SM00308">
    <property type="entry name" value="LH2"/>
    <property type="match status" value="1"/>
</dbReference>
<dbReference type="Pfam" id="PF01477">
    <property type="entry name" value="PLAT"/>
    <property type="match status" value="1"/>
</dbReference>
<evidence type="ECO:0000313" key="12">
    <source>
        <dbReference type="EMBL" id="KAG8178039.1"/>
    </source>
</evidence>
<dbReference type="Pfam" id="PF02010">
    <property type="entry name" value="REJ"/>
    <property type="match status" value="2"/>
</dbReference>
<comment type="subcellular location">
    <subcellularLocation>
        <location evidence="1">Membrane</location>
        <topology evidence="1">Multi-pass membrane protein</topology>
    </subcellularLocation>
</comment>
<feature type="domain" description="PLAT" evidence="10">
    <location>
        <begin position="2474"/>
        <end position="2593"/>
    </location>
</feature>
<feature type="non-terminal residue" evidence="12">
    <location>
        <position position="1"/>
    </location>
</feature>
<comment type="caution">
    <text evidence="6">Lacks conserved residue(s) required for the propagation of feature annotation.</text>
</comment>
<dbReference type="InterPro" id="IPR001024">
    <property type="entry name" value="PLAT/LH2_dom"/>
</dbReference>
<feature type="region of interest" description="Disordered" evidence="7">
    <location>
        <begin position="1606"/>
        <end position="1626"/>
    </location>
</feature>
<comment type="caution">
    <text evidence="12">The sequence shown here is derived from an EMBL/GenBank/DDBJ whole genome shotgun (WGS) entry which is preliminary data.</text>
</comment>
<evidence type="ECO:0000256" key="7">
    <source>
        <dbReference type="SAM" id="MobiDB-lite"/>
    </source>
</evidence>
<feature type="domain" description="PKD" evidence="9">
    <location>
        <begin position="1244"/>
        <end position="1296"/>
    </location>
</feature>
<dbReference type="InterPro" id="IPR003497">
    <property type="entry name" value="BRO_N_domain"/>
</dbReference>
<feature type="transmembrane region" description="Helical" evidence="8">
    <location>
        <begin position="3311"/>
        <end position="3334"/>
    </location>
</feature>
<feature type="domain" description="PKD" evidence="9">
    <location>
        <begin position="717"/>
        <end position="787"/>
    </location>
</feature>
<dbReference type="CDD" id="cd00146">
    <property type="entry name" value="PKD"/>
    <property type="match status" value="4"/>
</dbReference>
<name>A0AAV6U282_9ARAC</name>
<protein>
    <submittedName>
        <fullName evidence="12">Uncharacterized protein</fullName>
    </submittedName>
</protein>
<dbReference type="InterPro" id="IPR036392">
    <property type="entry name" value="PLAT/LH2_dom_sf"/>
</dbReference>
<dbReference type="GO" id="GO:0006816">
    <property type="term" value="P:calcium ion transport"/>
    <property type="evidence" value="ECO:0007669"/>
    <property type="project" value="TreeGrafter"/>
</dbReference>
<dbReference type="PANTHER" id="PTHR46730">
    <property type="entry name" value="POLYCYSTIN-1"/>
    <property type="match status" value="1"/>
</dbReference>
<evidence type="ECO:0000256" key="3">
    <source>
        <dbReference type="ARBA" id="ARBA00022737"/>
    </source>
</evidence>
<dbReference type="PROSITE" id="PS50095">
    <property type="entry name" value="PLAT"/>
    <property type="match status" value="1"/>
</dbReference>
<feature type="transmembrane region" description="Helical" evidence="8">
    <location>
        <begin position="2948"/>
        <end position="2974"/>
    </location>
</feature>
<feature type="transmembrane region" description="Helical" evidence="8">
    <location>
        <begin position="2426"/>
        <end position="2448"/>
    </location>
</feature>
<feature type="compositionally biased region" description="Polar residues" evidence="7">
    <location>
        <begin position="3474"/>
        <end position="3495"/>
    </location>
</feature>
<evidence type="ECO:0000256" key="8">
    <source>
        <dbReference type="SAM" id="Phobius"/>
    </source>
</evidence>
<gene>
    <name evidence="12" type="ORF">JTE90_022923</name>
</gene>
<feature type="transmembrane region" description="Helical" evidence="8">
    <location>
        <begin position="2675"/>
        <end position="2696"/>
    </location>
</feature>
<evidence type="ECO:0000256" key="6">
    <source>
        <dbReference type="PROSITE-ProRule" id="PRU00152"/>
    </source>
</evidence>
<organism evidence="12 13">
    <name type="scientific">Oedothorax gibbosus</name>
    <dbReference type="NCBI Taxonomy" id="931172"/>
    <lineage>
        <taxon>Eukaryota</taxon>
        <taxon>Metazoa</taxon>
        <taxon>Ecdysozoa</taxon>
        <taxon>Arthropoda</taxon>
        <taxon>Chelicerata</taxon>
        <taxon>Arachnida</taxon>
        <taxon>Araneae</taxon>
        <taxon>Araneomorphae</taxon>
        <taxon>Entelegynae</taxon>
        <taxon>Araneoidea</taxon>
        <taxon>Linyphiidae</taxon>
        <taxon>Erigoninae</taxon>
        <taxon>Oedothorax</taxon>
    </lineage>
</organism>
<evidence type="ECO:0000259" key="11">
    <source>
        <dbReference type="PROSITE" id="PS51750"/>
    </source>
</evidence>
<dbReference type="PROSITE" id="PS51750">
    <property type="entry name" value="BRO_N"/>
    <property type="match status" value="1"/>
</dbReference>
<evidence type="ECO:0000259" key="9">
    <source>
        <dbReference type="PROSITE" id="PS50093"/>
    </source>
</evidence>
<feature type="domain" description="PKD" evidence="9">
    <location>
        <begin position="813"/>
        <end position="875"/>
    </location>
</feature>